<dbReference type="InterPro" id="IPR006016">
    <property type="entry name" value="UspA"/>
</dbReference>
<dbReference type="Gene3D" id="3.40.50.620">
    <property type="entry name" value="HUPs"/>
    <property type="match status" value="2"/>
</dbReference>
<dbReference type="Pfam" id="PF00582">
    <property type="entry name" value="Usp"/>
    <property type="match status" value="2"/>
</dbReference>
<feature type="domain" description="UspA" evidence="2">
    <location>
        <begin position="12"/>
        <end position="144"/>
    </location>
</feature>
<protein>
    <recommendedName>
        <fullName evidence="2">UspA domain-containing protein</fullName>
    </recommendedName>
</protein>
<dbReference type="SUPFAM" id="SSF52402">
    <property type="entry name" value="Adenine nucleotide alpha hydrolases-like"/>
    <property type="match status" value="2"/>
</dbReference>
<name>A0ABR6WY50_9FIRM</name>
<accession>A0ABR6WY50</accession>
<evidence type="ECO:0000259" key="2">
    <source>
        <dbReference type="Pfam" id="PF00582"/>
    </source>
</evidence>
<feature type="domain" description="UspA" evidence="2">
    <location>
        <begin position="163"/>
        <end position="297"/>
    </location>
</feature>
<dbReference type="PRINTS" id="PR01438">
    <property type="entry name" value="UNVRSLSTRESS"/>
</dbReference>
<keyword evidence="4" id="KW-1185">Reference proteome</keyword>
<evidence type="ECO:0000313" key="4">
    <source>
        <dbReference type="Proteomes" id="UP000603234"/>
    </source>
</evidence>
<organism evidence="3 4">
    <name type="scientific">Acetobacterium fimetarium</name>
    <dbReference type="NCBI Taxonomy" id="52691"/>
    <lineage>
        <taxon>Bacteria</taxon>
        <taxon>Bacillati</taxon>
        <taxon>Bacillota</taxon>
        <taxon>Clostridia</taxon>
        <taxon>Eubacteriales</taxon>
        <taxon>Eubacteriaceae</taxon>
        <taxon>Acetobacterium</taxon>
    </lineage>
</organism>
<sequence>MYLLIYKGGIIMFSRIVIASEMSPAAFSMLHCLERMKGLGVKECLLVQCLDPHDLDAKISSFYTAIIEENLSQQKALLEKMGYTVNTRVATGYIKNEINRIAVEEDYSMMVVGAPEHSMVGEVFFGGTAHEVILHAQKPVLLIRIVNEPEARLKLIKDCNLIEHILFPTDFSDNAKKAFEVVKKMVVDGVKRVTLIHVIDKAVVDTYLKESLEDFKMLDNTRLQAMKVELQTMGNVEVDVQLPIGSPSGEIIRMAKDKNVSLLVMGSQGRGFLNEVFLGSVSHQVARHSSASILLIPANRE</sequence>
<dbReference type="PANTHER" id="PTHR46268:SF26">
    <property type="entry name" value="UNIVERSAL STRESS PROTEIN MJ0577"/>
    <property type="match status" value="1"/>
</dbReference>
<evidence type="ECO:0000313" key="3">
    <source>
        <dbReference type="EMBL" id="MBC3805537.1"/>
    </source>
</evidence>
<dbReference type="EMBL" id="WJBC01000034">
    <property type="protein sequence ID" value="MBC3805537.1"/>
    <property type="molecule type" value="Genomic_DNA"/>
</dbReference>
<comment type="similarity">
    <text evidence="1">Belongs to the universal stress protein A family.</text>
</comment>
<reference evidence="3 4" key="1">
    <citation type="journal article" date="2020" name="mSystems">
        <title>Defining Genomic and Predicted Metabolic Features of the Acetobacterium Genus.</title>
        <authorList>
            <person name="Ross D.E."/>
            <person name="Marshall C.W."/>
            <person name="Gulliver D."/>
            <person name="May H.D."/>
            <person name="Norman R.S."/>
        </authorList>
    </citation>
    <scope>NUCLEOTIDE SEQUENCE [LARGE SCALE GENOMIC DNA]</scope>
    <source>
        <strain evidence="3 4">DSM 8238</strain>
    </source>
</reference>
<proteinExistence type="inferred from homology"/>
<evidence type="ECO:0000256" key="1">
    <source>
        <dbReference type="ARBA" id="ARBA00008791"/>
    </source>
</evidence>
<dbReference type="PANTHER" id="PTHR46268">
    <property type="entry name" value="STRESS RESPONSE PROTEIN NHAX"/>
    <property type="match status" value="1"/>
</dbReference>
<comment type="caution">
    <text evidence="3">The sequence shown here is derived from an EMBL/GenBank/DDBJ whole genome shotgun (WGS) entry which is preliminary data.</text>
</comment>
<dbReference type="InterPro" id="IPR006015">
    <property type="entry name" value="Universal_stress_UspA"/>
</dbReference>
<dbReference type="Proteomes" id="UP000603234">
    <property type="component" value="Unassembled WGS sequence"/>
</dbReference>
<dbReference type="CDD" id="cd00293">
    <property type="entry name" value="USP-like"/>
    <property type="match status" value="2"/>
</dbReference>
<dbReference type="InterPro" id="IPR014729">
    <property type="entry name" value="Rossmann-like_a/b/a_fold"/>
</dbReference>
<gene>
    <name evidence="3" type="ORF">GH808_14055</name>
</gene>